<feature type="domain" description="DUF1468" evidence="2">
    <location>
        <begin position="11"/>
        <end position="151"/>
    </location>
</feature>
<evidence type="ECO:0000313" key="4">
    <source>
        <dbReference type="EMBL" id="NJB64189.1"/>
    </source>
</evidence>
<dbReference type="InterPro" id="IPR009936">
    <property type="entry name" value="DUF1468"/>
</dbReference>
<feature type="transmembrane region" description="Helical" evidence="1">
    <location>
        <begin position="42"/>
        <end position="61"/>
    </location>
</feature>
<keyword evidence="6" id="KW-1185">Reference proteome</keyword>
<dbReference type="Proteomes" id="UP000700248">
    <property type="component" value="Unassembled WGS sequence"/>
</dbReference>
<dbReference type="Proteomes" id="UP000783934">
    <property type="component" value="Unassembled WGS sequence"/>
</dbReference>
<comment type="caution">
    <text evidence="3">The sequence shown here is derived from an EMBL/GenBank/DDBJ whole genome shotgun (WGS) entry which is preliminary data.</text>
</comment>
<dbReference type="RefSeq" id="WP_167660422.1">
    <property type="nucleotide sequence ID" value="NZ_BMCQ01000009.1"/>
</dbReference>
<dbReference type="Pfam" id="PF07331">
    <property type="entry name" value="TctB"/>
    <property type="match status" value="1"/>
</dbReference>
<keyword evidence="1" id="KW-1133">Transmembrane helix</keyword>
<reference evidence="3" key="2">
    <citation type="journal article" date="2021" name="PeerJ">
        <title>Extensive microbial diversity within the chicken gut microbiome revealed by metagenomics and culture.</title>
        <authorList>
            <person name="Gilroy R."/>
            <person name="Ravi A."/>
            <person name="Getino M."/>
            <person name="Pursley I."/>
            <person name="Horton D.L."/>
            <person name="Alikhan N.F."/>
            <person name="Baker D."/>
            <person name="Gharbi K."/>
            <person name="Hall N."/>
            <person name="Watson M."/>
            <person name="Adriaenssens E.M."/>
            <person name="Foster-Nyarko E."/>
            <person name="Jarju S."/>
            <person name="Secka A."/>
            <person name="Antonio M."/>
            <person name="Oren A."/>
            <person name="Chaudhuri R.R."/>
            <person name="La Ragione R."/>
            <person name="Hildebrand F."/>
            <person name="Pallen M.J."/>
        </authorList>
    </citation>
    <scope>NUCLEOTIDE SEQUENCE</scope>
    <source>
        <strain evidence="3">CHK175-13533</strain>
    </source>
</reference>
<dbReference type="AlphaFoldDB" id="A0A9D3AA57"/>
<reference evidence="3" key="3">
    <citation type="submission" date="2021-09" db="EMBL/GenBank/DDBJ databases">
        <authorList>
            <person name="Gilroy R."/>
        </authorList>
    </citation>
    <scope>NUCLEOTIDE SEQUENCE</scope>
    <source>
        <strain evidence="3">CHK175-13533</strain>
    </source>
</reference>
<evidence type="ECO:0000256" key="1">
    <source>
        <dbReference type="SAM" id="Phobius"/>
    </source>
</evidence>
<evidence type="ECO:0000313" key="5">
    <source>
        <dbReference type="Proteomes" id="UP000700248"/>
    </source>
</evidence>
<accession>A0A9D3AA57</accession>
<dbReference type="EMBL" id="DYTQ01000054">
    <property type="protein sequence ID" value="HJH23808.1"/>
    <property type="molecule type" value="Genomic_DNA"/>
</dbReference>
<keyword evidence="1" id="KW-0472">Membrane</keyword>
<feature type="transmembrane region" description="Helical" evidence="1">
    <location>
        <begin position="126"/>
        <end position="146"/>
    </location>
</feature>
<gene>
    <name evidence="4" type="ORF">GGR41_000410</name>
    <name evidence="3" type="ORF">K8U84_04565</name>
</gene>
<organism evidence="3 5">
    <name type="scientific">Paenalcaligenes hominis</name>
    <dbReference type="NCBI Taxonomy" id="643674"/>
    <lineage>
        <taxon>Bacteria</taxon>
        <taxon>Pseudomonadati</taxon>
        <taxon>Pseudomonadota</taxon>
        <taxon>Betaproteobacteria</taxon>
        <taxon>Burkholderiales</taxon>
        <taxon>Alcaligenaceae</taxon>
        <taxon>Paenalcaligenes</taxon>
    </lineage>
</organism>
<evidence type="ECO:0000313" key="3">
    <source>
        <dbReference type="EMBL" id="HJH23808.1"/>
    </source>
</evidence>
<keyword evidence="1" id="KW-0812">Transmembrane</keyword>
<evidence type="ECO:0000313" key="6">
    <source>
        <dbReference type="Proteomes" id="UP000783934"/>
    </source>
</evidence>
<evidence type="ECO:0000259" key="2">
    <source>
        <dbReference type="Pfam" id="PF07331"/>
    </source>
</evidence>
<feature type="transmembrane region" description="Helical" evidence="1">
    <location>
        <begin position="82"/>
        <end position="98"/>
    </location>
</feature>
<protein>
    <submittedName>
        <fullName evidence="3">Tripartite tricarboxylate transporter TctB family protein</fullName>
    </submittedName>
</protein>
<name>A0A9D3AA57_9BURK</name>
<sequence>MKFKINAKELWSGGLLVLIGMATVLGSLNYQIGSLARMGPGYFPLMLGGILMVLGLLVLISPELDRAGADDGLDKLSLKAQLTTWGLVIGSVALFAILGKYGGLVPATFFLTFVAAFADHKNTFKVALAVGVALTAFTVAVFHYGLQMQLPLFTWG</sequence>
<dbReference type="EMBL" id="JAATIZ010000001">
    <property type="protein sequence ID" value="NJB64189.1"/>
    <property type="molecule type" value="Genomic_DNA"/>
</dbReference>
<proteinExistence type="predicted"/>
<reference evidence="4 6" key="1">
    <citation type="submission" date="2020-03" db="EMBL/GenBank/DDBJ databases">
        <title>Genomic Encyclopedia of Type Strains, Phase IV (KMG-IV): sequencing the most valuable type-strain genomes for metagenomic binning, comparative biology and taxonomic classification.</title>
        <authorList>
            <person name="Goeker M."/>
        </authorList>
    </citation>
    <scope>NUCLEOTIDE SEQUENCE [LARGE SCALE GENOMIC DNA]</scope>
    <source>
        <strain evidence="4 6">DSM 26613</strain>
    </source>
</reference>